<accession>A0A165KFV8</accession>
<feature type="region of interest" description="Disordered" evidence="1">
    <location>
        <begin position="27"/>
        <end position="56"/>
    </location>
</feature>
<dbReference type="AlphaFoldDB" id="A0A165KFV8"/>
<sequence length="56" mass="5959">TPARIPHLAAGDCTPVPASQRIVHVPSARPSLPSYPSLTESNQARHHSPHVPPPQP</sequence>
<dbReference type="EMBL" id="KV429279">
    <property type="protein sequence ID" value="KZT63080.1"/>
    <property type="molecule type" value="Genomic_DNA"/>
</dbReference>
<evidence type="ECO:0000313" key="3">
    <source>
        <dbReference type="Proteomes" id="UP000076727"/>
    </source>
</evidence>
<gene>
    <name evidence="2" type="ORF">DAEQUDRAFT_734228</name>
</gene>
<evidence type="ECO:0000313" key="2">
    <source>
        <dbReference type="EMBL" id="KZT63080.1"/>
    </source>
</evidence>
<feature type="non-terminal residue" evidence="2">
    <location>
        <position position="1"/>
    </location>
</feature>
<name>A0A165KFV8_9APHY</name>
<keyword evidence="3" id="KW-1185">Reference proteome</keyword>
<organism evidence="2 3">
    <name type="scientific">Daedalea quercina L-15889</name>
    <dbReference type="NCBI Taxonomy" id="1314783"/>
    <lineage>
        <taxon>Eukaryota</taxon>
        <taxon>Fungi</taxon>
        <taxon>Dikarya</taxon>
        <taxon>Basidiomycota</taxon>
        <taxon>Agaricomycotina</taxon>
        <taxon>Agaricomycetes</taxon>
        <taxon>Polyporales</taxon>
        <taxon>Fomitopsis</taxon>
    </lineage>
</organism>
<proteinExistence type="predicted"/>
<reference evidence="2 3" key="1">
    <citation type="journal article" date="2016" name="Mol. Biol. Evol.">
        <title>Comparative Genomics of Early-Diverging Mushroom-Forming Fungi Provides Insights into the Origins of Lignocellulose Decay Capabilities.</title>
        <authorList>
            <person name="Nagy L.G."/>
            <person name="Riley R."/>
            <person name="Tritt A."/>
            <person name="Adam C."/>
            <person name="Daum C."/>
            <person name="Floudas D."/>
            <person name="Sun H."/>
            <person name="Yadav J.S."/>
            <person name="Pangilinan J."/>
            <person name="Larsson K.H."/>
            <person name="Matsuura K."/>
            <person name="Barry K."/>
            <person name="Labutti K."/>
            <person name="Kuo R."/>
            <person name="Ohm R.A."/>
            <person name="Bhattacharya S.S."/>
            <person name="Shirouzu T."/>
            <person name="Yoshinaga Y."/>
            <person name="Martin F.M."/>
            <person name="Grigoriev I.V."/>
            <person name="Hibbett D.S."/>
        </authorList>
    </citation>
    <scope>NUCLEOTIDE SEQUENCE [LARGE SCALE GENOMIC DNA]</scope>
    <source>
        <strain evidence="2 3">L-15889</strain>
    </source>
</reference>
<dbReference type="Proteomes" id="UP000076727">
    <property type="component" value="Unassembled WGS sequence"/>
</dbReference>
<protein>
    <submittedName>
        <fullName evidence="2">Uncharacterized protein</fullName>
    </submittedName>
</protein>
<evidence type="ECO:0000256" key="1">
    <source>
        <dbReference type="SAM" id="MobiDB-lite"/>
    </source>
</evidence>